<dbReference type="RefSeq" id="WP_168920793.1">
    <property type="nucleotide sequence ID" value="NZ_CP051461.1"/>
</dbReference>
<feature type="domain" description="AMP-dependent synthetase/ligase" evidence="3">
    <location>
        <begin position="31"/>
        <end position="398"/>
    </location>
</feature>
<dbReference type="Gene3D" id="3.40.50.12780">
    <property type="entry name" value="N-terminal domain of ligase-like"/>
    <property type="match status" value="1"/>
</dbReference>
<keyword evidence="4" id="KW-0436">Ligase</keyword>
<dbReference type="AlphaFoldDB" id="A0A6H2H4S5"/>
<evidence type="ECO:0000259" key="3">
    <source>
        <dbReference type="Pfam" id="PF00501"/>
    </source>
</evidence>
<organism evidence="4 5">
    <name type="scientific">Polaromonas vacuolata</name>
    <dbReference type="NCBI Taxonomy" id="37448"/>
    <lineage>
        <taxon>Bacteria</taxon>
        <taxon>Pseudomonadati</taxon>
        <taxon>Pseudomonadota</taxon>
        <taxon>Betaproteobacteria</taxon>
        <taxon>Burkholderiales</taxon>
        <taxon>Comamonadaceae</taxon>
        <taxon>Polaromonas</taxon>
    </lineage>
</organism>
<evidence type="ECO:0000313" key="4">
    <source>
        <dbReference type="EMBL" id="QJC54859.1"/>
    </source>
</evidence>
<dbReference type="InterPro" id="IPR042099">
    <property type="entry name" value="ANL_N_sf"/>
</dbReference>
<dbReference type="InterPro" id="IPR020845">
    <property type="entry name" value="AMP-binding_CS"/>
</dbReference>
<dbReference type="PROSITE" id="PS00455">
    <property type="entry name" value="AMP_BINDING"/>
    <property type="match status" value="1"/>
</dbReference>
<evidence type="ECO:0000313" key="5">
    <source>
        <dbReference type="Proteomes" id="UP000502041"/>
    </source>
</evidence>
<dbReference type="InterPro" id="IPR000873">
    <property type="entry name" value="AMP-dep_synth/lig_dom"/>
</dbReference>
<reference evidence="4 5" key="1">
    <citation type="submission" date="2020-04" db="EMBL/GenBank/DDBJ databases">
        <title>Complete genome of a Psychrophilic, Marine, Gas Vacuolate Bacterium Polaromonas vacuolata KCTC 22033T.</title>
        <authorList>
            <person name="Hwang K."/>
            <person name="Kim K.M."/>
        </authorList>
    </citation>
    <scope>NUCLEOTIDE SEQUENCE [LARGE SCALE GENOMIC DNA]</scope>
    <source>
        <strain evidence="4 5">KCTC 22033</strain>
    </source>
</reference>
<dbReference type="Pfam" id="PF00501">
    <property type="entry name" value="AMP-binding"/>
    <property type="match status" value="1"/>
</dbReference>
<dbReference type="SUPFAM" id="SSF56801">
    <property type="entry name" value="Acetyl-CoA synthetase-like"/>
    <property type="match status" value="1"/>
</dbReference>
<dbReference type="GO" id="GO:0005524">
    <property type="term" value="F:ATP binding"/>
    <property type="evidence" value="ECO:0007669"/>
    <property type="project" value="UniProtKB-KW"/>
</dbReference>
<evidence type="ECO:0000256" key="1">
    <source>
        <dbReference type="ARBA" id="ARBA00022741"/>
    </source>
</evidence>
<dbReference type="EC" id="6.2.1.3" evidence="4"/>
<dbReference type="PANTHER" id="PTHR43272">
    <property type="entry name" value="LONG-CHAIN-FATTY-ACID--COA LIGASE"/>
    <property type="match status" value="1"/>
</dbReference>
<proteinExistence type="predicted"/>
<name>A0A6H2H4S5_9BURK</name>
<accession>A0A6H2H4S5</accession>
<evidence type="ECO:0000256" key="2">
    <source>
        <dbReference type="ARBA" id="ARBA00022840"/>
    </source>
</evidence>
<keyword evidence="5" id="KW-1185">Reference proteome</keyword>
<dbReference type="KEGG" id="pvac:HC248_00121"/>
<dbReference type="GO" id="GO:0004467">
    <property type="term" value="F:long-chain fatty acid-CoA ligase activity"/>
    <property type="evidence" value="ECO:0007669"/>
    <property type="project" value="UniProtKB-EC"/>
</dbReference>
<keyword evidence="1" id="KW-0547">Nucleotide-binding</keyword>
<protein>
    <submittedName>
        <fullName evidence="4">Long-chain-fatty-acid--CoA ligase FadD15</fullName>
        <ecNumber evidence="4">6.2.1.3</ecNumber>
    </submittedName>
</protein>
<dbReference type="Pfam" id="PF23562">
    <property type="entry name" value="AMP-binding_C_3"/>
    <property type="match status" value="1"/>
</dbReference>
<dbReference type="GO" id="GO:0016020">
    <property type="term" value="C:membrane"/>
    <property type="evidence" value="ECO:0007669"/>
    <property type="project" value="TreeGrafter"/>
</dbReference>
<sequence>MTQARLILDYVYDHEVEHATQVFLTQPTGAGKTIDYTWADTMNQSRRMAAHLISLNFEAGARIAILAKNSAHFMMAELAIWMAGGTTVAIFPTESAATIGYVLKHSGASLLFVGKLDTWDQQASAVPAGLPCISLPLAPNLAANLAPNTDVQTWDAIVARVEPVSARPSRGPDELAMLMYTSGSTGQPKGVMHSFERVTRASECIVNYQTEELGLDFDYRALSYLPLAHVFERAWIECTGFVLGRSHIYFAESLDTFVADLQRARPTVFISVPRLWLKFQQGVFGKMPAKKLDRLLSIPILSKIVGRKVLKGLGLDQVVQAGSGSAPIPAALIDWYRRLGLNLMEGYGMTEDFAVSNTSTKKFSMAGHVGVALPGVKVRIDADGEVLIKSPGQMIGYYKNPELNAESFTEDGYFRTGDLGQLRADGQLKLTGRKKELFKTAKGKYVAPAPIENRFNEHPMVEMSLVSGVGQQAAYVMIVLSETLRPKIKDPEVKAQVESEFTELLRTVNRGLSEYEKIRMIVLMPEPWTIDNGCLTPTMKIKRTKAETVVAEKVDGWYKLPGPVIWA</sequence>
<dbReference type="EMBL" id="CP051461">
    <property type="protein sequence ID" value="QJC54859.1"/>
    <property type="molecule type" value="Genomic_DNA"/>
</dbReference>
<dbReference type="PANTHER" id="PTHR43272:SF33">
    <property type="entry name" value="AMP-BINDING DOMAIN-CONTAINING PROTEIN-RELATED"/>
    <property type="match status" value="1"/>
</dbReference>
<keyword evidence="2" id="KW-0067">ATP-binding</keyword>
<gene>
    <name evidence="4" type="ORF">HC248_00121</name>
</gene>
<dbReference type="Proteomes" id="UP000502041">
    <property type="component" value="Chromosome"/>
</dbReference>